<reference evidence="2" key="1">
    <citation type="journal article" date="2019" name="Int. J. Syst. Evol. Microbiol.">
        <title>The Global Catalogue of Microorganisms (GCM) 10K type strain sequencing project: providing services to taxonomists for standard genome sequencing and annotation.</title>
        <authorList>
            <consortium name="The Broad Institute Genomics Platform"/>
            <consortium name="The Broad Institute Genome Sequencing Center for Infectious Disease"/>
            <person name="Wu L."/>
            <person name="Ma J."/>
        </authorList>
    </citation>
    <scope>NUCLEOTIDE SEQUENCE [LARGE SCALE GENOMIC DNA]</scope>
    <source>
        <strain evidence="2">KCTC 52298</strain>
    </source>
</reference>
<protein>
    <submittedName>
        <fullName evidence="1">Uncharacterized protein</fullName>
    </submittedName>
</protein>
<sequence length="79" mass="8609">MALQWFKYNSGNASDPASYTKHGATAPTDCSTPTQQLCAIRAEEDTNAKPIIDNTILIEMVNALQAESNKPGFVLLKPR</sequence>
<dbReference type="EMBL" id="JBHULD010000003">
    <property type="protein sequence ID" value="MFD2553096.1"/>
    <property type="molecule type" value="Genomic_DNA"/>
</dbReference>
<accession>A0ABW5KWU5</accession>
<dbReference type="Proteomes" id="UP001597440">
    <property type="component" value="Unassembled WGS sequence"/>
</dbReference>
<organism evidence="1 2">
    <name type="scientific">Sphingobacterium tabacisoli</name>
    <dbReference type="NCBI Taxonomy" id="2044855"/>
    <lineage>
        <taxon>Bacteria</taxon>
        <taxon>Pseudomonadati</taxon>
        <taxon>Bacteroidota</taxon>
        <taxon>Sphingobacteriia</taxon>
        <taxon>Sphingobacteriales</taxon>
        <taxon>Sphingobacteriaceae</taxon>
        <taxon>Sphingobacterium</taxon>
    </lineage>
</organism>
<evidence type="ECO:0000313" key="2">
    <source>
        <dbReference type="Proteomes" id="UP001597440"/>
    </source>
</evidence>
<gene>
    <name evidence="1" type="ORF">ACFSQW_01745</name>
</gene>
<dbReference type="RefSeq" id="WP_210356392.1">
    <property type="nucleotide sequence ID" value="NZ_JAEQMU010000009.1"/>
</dbReference>
<keyword evidence="2" id="KW-1185">Reference proteome</keyword>
<name>A0ABW5KWU5_9SPHI</name>
<comment type="caution">
    <text evidence="1">The sequence shown here is derived from an EMBL/GenBank/DDBJ whole genome shotgun (WGS) entry which is preliminary data.</text>
</comment>
<proteinExistence type="predicted"/>
<evidence type="ECO:0000313" key="1">
    <source>
        <dbReference type="EMBL" id="MFD2553096.1"/>
    </source>
</evidence>